<dbReference type="CDD" id="cd00590">
    <property type="entry name" value="RRM_SF"/>
    <property type="match status" value="2"/>
</dbReference>
<feature type="domain" description="RRM" evidence="5">
    <location>
        <begin position="317"/>
        <end position="376"/>
    </location>
</feature>
<dbReference type="HOGENOM" id="CLU_010069_0_0_1"/>
<protein>
    <submittedName>
        <fullName evidence="6">Related to protein mediates microtubule-dependent mRNA transport</fullName>
    </submittedName>
</protein>
<comment type="similarity">
    <text evidence="1">Belongs to the polyadenylate-binding protein type-1 family.</text>
</comment>
<feature type="domain" description="RRM" evidence="5">
    <location>
        <begin position="111"/>
        <end position="185"/>
    </location>
</feature>
<name>G4T7Q5_SERID</name>
<dbReference type="InterPro" id="IPR002004">
    <property type="entry name" value="PABP_HYD_C"/>
</dbReference>
<dbReference type="EMBL" id="CAFZ01000012">
    <property type="protein sequence ID" value="CCA67340.1"/>
    <property type="molecule type" value="Genomic_DNA"/>
</dbReference>
<feature type="compositionally biased region" description="Low complexity" evidence="4">
    <location>
        <begin position="701"/>
        <end position="714"/>
    </location>
</feature>
<dbReference type="SMART" id="SM00360">
    <property type="entry name" value="RRM"/>
    <property type="match status" value="3"/>
</dbReference>
<dbReference type="Pfam" id="PF00658">
    <property type="entry name" value="MLLE"/>
    <property type="match status" value="1"/>
</dbReference>
<dbReference type="PROSITE" id="PS50102">
    <property type="entry name" value="RRM"/>
    <property type="match status" value="2"/>
</dbReference>
<dbReference type="SUPFAM" id="SSF63570">
    <property type="entry name" value="PABC (PABP) domain"/>
    <property type="match status" value="2"/>
</dbReference>
<evidence type="ECO:0000256" key="1">
    <source>
        <dbReference type="ARBA" id="ARBA00008557"/>
    </source>
</evidence>
<proteinExistence type="inferred from homology"/>
<dbReference type="GO" id="GO:0003723">
    <property type="term" value="F:RNA binding"/>
    <property type="evidence" value="ECO:0007669"/>
    <property type="project" value="UniProtKB-UniRule"/>
</dbReference>
<sequence>MASGAMEEIPPHPYLTEPILYVSNLPAHITDEVIARTLEFCVPFRPRLVRDPASGTASGSIEFRTIERAEKALATLDGRQMAQAYPPVILNLDPTPQSTSSTHNWPPPAASPRIISNLPPAFSDSRLFDTFRVFGAIASCRMNADMGPDVGIITFWREEDAARMEEGMHMGDIDDYTISIKSLSARDMRKHKGLEFNPQAPSFVPSGMPQGPPQAHPVQPTPQAGWVSPSLRHASPPLQPFTLSPMPSPHLPLGNNSPMMMPAQALPLMYSPPRVPMQFPRSPSLSPFVHGPGQQVQYAPATGPGSTSASGLIDPCNLFCKFGHIVSARIMRNEHGQSRGFGFVSFQTPEQAARALQAMNGALLGSKQIVVRLHEPKQLRKEKLAQRFAAGHGHNGHPRSGSGATSPTMSEVGDNASAYGSWSPGIPGRDRQRRGSGSYYQAALSGTLHVPLSYEELAGMSPVVRHEVLSGELMRRLRSFPEVKEEEISAIVDHLLTQSLDNLCSGLHDSAALLTQIRSAKEALGFSEPPSEMPVPGTHPGFGVPLNVAASHSTSTLLDPSTLAATASAPEHPSTPVSFTPSINTPPRTASPTGSIAPGTEKERLLAAVSALEPARYKADPTKAADITEMLLSLSKKERAMCLFSNEYLRGKVENARNILDALAEEDEPTPAATNSATNMMSKLTLNNNGGPATPQQQHRAPASSAAQQTPQTPDLSVGTSTTTSPAFPQTPAESNTSSTGHTLATLAKLPAVEVLKLASSGQATGLPLPKADPSVVSNTDQFVDSLNDKPIAVQKQLLGEKLFKTVKSFGVRNAPKVTINLLDTEDLRSLAHLMNSYPALLKEKVLQLTVPR</sequence>
<feature type="region of interest" description="Disordered" evidence="4">
    <location>
        <begin position="564"/>
        <end position="600"/>
    </location>
</feature>
<dbReference type="InterPro" id="IPR035979">
    <property type="entry name" value="RBD_domain_sf"/>
</dbReference>
<dbReference type="OMA" id="MCLFNVE"/>
<keyword evidence="7" id="KW-1185">Reference proteome</keyword>
<comment type="caution">
    <text evidence="6">The sequence shown here is derived from an EMBL/GenBank/DDBJ whole genome shotgun (WGS) entry which is preliminary data.</text>
</comment>
<evidence type="ECO:0000256" key="3">
    <source>
        <dbReference type="PROSITE-ProRule" id="PRU00176"/>
    </source>
</evidence>
<dbReference type="SUPFAM" id="SSF54928">
    <property type="entry name" value="RNA-binding domain, RBD"/>
    <property type="match status" value="2"/>
</dbReference>
<dbReference type="Proteomes" id="UP000007148">
    <property type="component" value="Unassembled WGS sequence"/>
</dbReference>
<dbReference type="Gene3D" id="3.30.70.330">
    <property type="match status" value="3"/>
</dbReference>
<dbReference type="eggNOG" id="KOG0123">
    <property type="taxonomic scope" value="Eukaryota"/>
</dbReference>
<dbReference type="InterPro" id="IPR012677">
    <property type="entry name" value="Nucleotide-bd_a/b_plait_sf"/>
</dbReference>
<accession>G4T7Q5</accession>
<dbReference type="InterPro" id="IPR036053">
    <property type="entry name" value="PABP-dom"/>
</dbReference>
<gene>
    <name evidence="6" type="ORF">PIIN_01170</name>
</gene>
<evidence type="ECO:0000313" key="6">
    <source>
        <dbReference type="EMBL" id="CCA67340.1"/>
    </source>
</evidence>
<dbReference type="InterPro" id="IPR052462">
    <property type="entry name" value="SLIRP/GR-RBP-like"/>
</dbReference>
<dbReference type="PANTHER" id="PTHR48027">
    <property type="entry name" value="HETEROGENEOUS NUCLEAR RIBONUCLEOPROTEIN 87F-RELATED"/>
    <property type="match status" value="1"/>
</dbReference>
<dbReference type="Pfam" id="PF00076">
    <property type="entry name" value="RRM_1"/>
    <property type="match status" value="3"/>
</dbReference>
<evidence type="ECO:0000256" key="4">
    <source>
        <dbReference type="SAM" id="MobiDB-lite"/>
    </source>
</evidence>
<dbReference type="STRING" id="1109443.G4T7Q5"/>
<dbReference type="InterPro" id="IPR000504">
    <property type="entry name" value="RRM_dom"/>
</dbReference>
<feature type="compositionally biased region" description="Polar residues" evidence="4">
    <location>
        <begin position="682"/>
        <end position="699"/>
    </location>
</feature>
<dbReference type="InParanoid" id="G4T7Q5"/>
<feature type="region of interest" description="Disordered" evidence="4">
    <location>
        <begin position="390"/>
        <end position="438"/>
    </location>
</feature>
<dbReference type="AlphaFoldDB" id="G4T7Q5"/>
<evidence type="ECO:0000259" key="5">
    <source>
        <dbReference type="PROSITE" id="PS50102"/>
    </source>
</evidence>
<organism evidence="6 7">
    <name type="scientific">Serendipita indica (strain DSM 11827)</name>
    <name type="common">Root endophyte fungus</name>
    <name type="synonym">Piriformospora indica</name>
    <dbReference type="NCBI Taxonomy" id="1109443"/>
    <lineage>
        <taxon>Eukaryota</taxon>
        <taxon>Fungi</taxon>
        <taxon>Dikarya</taxon>
        <taxon>Basidiomycota</taxon>
        <taxon>Agaricomycotina</taxon>
        <taxon>Agaricomycetes</taxon>
        <taxon>Sebacinales</taxon>
        <taxon>Serendipitaceae</taxon>
        <taxon>Serendipita</taxon>
    </lineage>
</organism>
<dbReference type="OrthoDB" id="6159137at2759"/>
<evidence type="ECO:0000256" key="2">
    <source>
        <dbReference type="ARBA" id="ARBA00022884"/>
    </source>
</evidence>
<feature type="compositionally biased region" description="Polar residues" evidence="4">
    <location>
        <begin position="575"/>
        <end position="594"/>
    </location>
</feature>
<reference evidence="6 7" key="1">
    <citation type="journal article" date="2011" name="PLoS Pathog.">
        <title>Endophytic Life Strategies Decoded by Genome and Transcriptome Analyses of the Mutualistic Root Symbiont Piriformospora indica.</title>
        <authorList>
            <person name="Zuccaro A."/>
            <person name="Lahrmann U."/>
            <person name="Guldener U."/>
            <person name="Langen G."/>
            <person name="Pfiffi S."/>
            <person name="Biedenkopf D."/>
            <person name="Wong P."/>
            <person name="Samans B."/>
            <person name="Grimm C."/>
            <person name="Basiewicz M."/>
            <person name="Murat C."/>
            <person name="Martin F."/>
            <person name="Kogel K.H."/>
        </authorList>
    </citation>
    <scope>NUCLEOTIDE SEQUENCE [LARGE SCALE GENOMIC DNA]</scope>
    <source>
        <strain evidence="6 7">DSM 11827</strain>
    </source>
</reference>
<feature type="region of interest" description="Disordered" evidence="4">
    <location>
        <begin position="682"/>
        <end position="741"/>
    </location>
</feature>
<feature type="compositionally biased region" description="Polar residues" evidence="4">
    <location>
        <begin position="718"/>
        <end position="741"/>
    </location>
</feature>
<evidence type="ECO:0000313" key="7">
    <source>
        <dbReference type="Proteomes" id="UP000007148"/>
    </source>
</evidence>
<keyword evidence="2 3" id="KW-0694">RNA-binding</keyword>
<dbReference type="Gene3D" id="1.10.1900.10">
    <property type="entry name" value="c-terminal domain of poly(a) binding protein"/>
    <property type="match status" value="2"/>
</dbReference>